<evidence type="ECO:0000256" key="1">
    <source>
        <dbReference type="SAM" id="MobiDB-lite"/>
    </source>
</evidence>
<proteinExistence type="predicted"/>
<evidence type="ECO:0000313" key="3">
    <source>
        <dbReference type="Proteomes" id="UP000572907"/>
    </source>
</evidence>
<evidence type="ECO:0000313" key="2">
    <source>
        <dbReference type="EMBL" id="MBB3074286.1"/>
    </source>
</evidence>
<name>A0A7W4ZKX5_9ACTN</name>
<organism evidence="2 3">
    <name type="scientific">Streptomyces violarus</name>
    <dbReference type="NCBI Taxonomy" id="67380"/>
    <lineage>
        <taxon>Bacteria</taxon>
        <taxon>Bacillati</taxon>
        <taxon>Actinomycetota</taxon>
        <taxon>Actinomycetes</taxon>
        <taxon>Kitasatosporales</taxon>
        <taxon>Streptomycetaceae</taxon>
        <taxon>Streptomyces</taxon>
    </lineage>
</organism>
<dbReference type="AlphaFoldDB" id="A0A7W4ZKX5"/>
<feature type="compositionally biased region" description="Acidic residues" evidence="1">
    <location>
        <begin position="36"/>
        <end position="48"/>
    </location>
</feature>
<accession>A0A7W4ZKX5</accession>
<protein>
    <submittedName>
        <fullName evidence="2">Uncharacterized protein</fullName>
    </submittedName>
</protein>
<gene>
    <name evidence="2" type="ORF">FHS41_000755</name>
</gene>
<dbReference type="InterPro" id="IPR027417">
    <property type="entry name" value="P-loop_NTPase"/>
</dbReference>
<comment type="caution">
    <text evidence="2">The sequence shown here is derived from an EMBL/GenBank/DDBJ whole genome shotgun (WGS) entry which is preliminary data.</text>
</comment>
<dbReference type="Proteomes" id="UP000572907">
    <property type="component" value="Unassembled WGS sequence"/>
</dbReference>
<reference evidence="2 3" key="1">
    <citation type="submission" date="2020-08" db="EMBL/GenBank/DDBJ databases">
        <title>Genomic Encyclopedia of Type Strains, Phase III (KMG-III): the genomes of soil and plant-associated and newly described type strains.</title>
        <authorList>
            <person name="Whitman W."/>
        </authorList>
    </citation>
    <scope>NUCLEOTIDE SEQUENCE [LARGE SCALE GENOMIC DNA]</scope>
    <source>
        <strain evidence="2 3">CECT 3237</strain>
    </source>
</reference>
<sequence>MTVDDSLEQCAPTETPTLVVSMSTFRLPAAPADAAGVEDEGEDEDEDPPERSAWDDLPFSQKLGERVSRHLAPLVPPAPRHLPDLDHAMLGERMEELRAAIKAGGCAVVHIVSHGFLRHGSPDDLMVVAANTRDRQAKTAFDVRRFLQDVDDEGTGRVLLLLDVCHGGAGIDWTRNLPRAERRLFVIAACPPDAQAWGGRFSRAVCDVLEDLAKGHAGVDPSEQYVRLSWLKDEVYRRLLRLCDDDACPEQEVVASELDGPDTGFLANPWYREDPVERLELRDRWALQEFIDTVHPSLDLHHYLSRASGRETATGLDVPCHFSGRHRELGDLADWLARPEEDGAAVAVVTGSPGTGKSALLGVVVCCTHPELSKALDTVVNHIPARHRPDPRESVAAVHARGMTLSRVIDAIAGQLGIAAPDDGWTAQGLVDEVAALPVEPLIVLDALDEARESVRITVELLGPLARREYANGPRSRPCRLLVGVRPYGEWLQPLLEAAAEPGQLLSDLDETDREDLTEALAEYVEGLLKDTGAYPRRSPVRRAVAQAVARRIESVGRSAPAGGGGEFLTAQLAARSIGTLAPLDAEDVQAAVDRLPLTLAALLDGQLVADGLSWARPVLTAIAFGKGEGMPMEIVRSAAAAFHPEGAEPSREEVVEVLASMSFFLRRDIDPEYGTTLYRLFHQELVDHLTATAAVSGRPV</sequence>
<keyword evidence="3" id="KW-1185">Reference proteome</keyword>
<dbReference type="EMBL" id="JACHXE010000001">
    <property type="protein sequence ID" value="MBB3074286.1"/>
    <property type="molecule type" value="Genomic_DNA"/>
</dbReference>
<dbReference type="SUPFAM" id="SSF52540">
    <property type="entry name" value="P-loop containing nucleoside triphosphate hydrolases"/>
    <property type="match status" value="1"/>
</dbReference>
<feature type="region of interest" description="Disordered" evidence="1">
    <location>
        <begin position="29"/>
        <end position="57"/>
    </location>
</feature>
<dbReference type="RefSeq" id="WP_184587687.1">
    <property type="nucleotide sequence ID" value="NZ_BMUP01000001.1"/>
</dbReference>
<dbReference type="Gene3D" id="3.40.50.300">
    <property type="entry name" value="P-loop containing nucleotide triphosphate hydrolases"/>
    <property type="match status" value="1"/>
</dbReference>